<organism evidence="1">
    <name type="scientific">Tetraselmis sp. GSL018</name>
    <dbReference type="NCBI Taxonomy" id="582737"/>
    <lineage>
        <taxon>Eukaryota</taxon>
        <taxon>Viridiplantae</taxon>
        <taxon>Chlorophyta</taxon>
        <taxon>core chlorophytes</taxon>
        <taxon>Chlorodendrophyceae</taxon>
        <taxon>Chlorodendrales</taxon>
        <taxon>Chlorodendraceae</taxon>
        <taxon>Tetraselmis</taxon>
    </lineage>
</organism>
<accession>A0A061R0C1</accession>
<feature type="non-terminal residue" evidence="1">
    <location>
        <position position="79"/>
    </location>
</feature>
<dbReference type="AlphaFoldDB" id="A0A061R0C1"/>
<gene>
    <name evidence="1" type="ORF">TSPGSL018_18957</name>
</gene>
<evidence type="ECO:0000313" key="1">
    <source>
        <dbReference type="EMBL" id="JAC64144.1"/>
    </source>
</evidence>
<feature type="non-terminal residue" evidence="1">
    <location>
        <position position="1"/>
    </location>
</feature>
<reference evidence="1" key="1">
    <citation type="submission" date="2014-05" db="EMBL/GenBank/DDBJ databases">
        <title>The transcriptome of the halophilic microalga Tetraselmis sp. GSL018 isolated from the Great Salt Lake, Utah.</title>
        <authorList>
            <person name="Jinkerson R.E."/>
            <person name="D'Adamo S."/>
            <person name="Posewitz M.C."/>
        </authorList>
    </citation>
    <scope>NUCLEOTIDE SEQUENCE</scope>
    <source>
        <strain evidence="1">GSL018</strain>
    </source>
</reference>
<dbReference type="EMBL" id="GBEZ01022706">
    <property type="protein sequence ID" value="JAC64144.1"/>
    <property type="molecule type" value="Transcribed_RNA"/>
</dbReference>
<name>A0A061R0C1_9CHLO</name>
<proteinExistence type="predicted"/>
<sequence length="79" mass="8757">HYLSTCVSVAANSSDILFTAVVGSRFRRSLLQYYGRGCEALRDLAGKSEIQTHPYAISQTPRVCQVPLQLVGYFAFGRD</sequence>
<protein>
    <submittedName>
        <fullName evidence="1">Uncharacterized protein</fullName>
    </submittedName>
</protein>